<dbReference type="InterPro" id="IPR013780">
    <property type="entry name" value="Glyco_hydro_b"/>
</dbReference>
<dbReference type="Gene3D" id="3.20.20.80">
    <property type="entry name" value="Glycosidases"/>
    <property type="match status" value="1"/>
</dbReference>
<evidence type="ECO:0000256" key="2">
    <source>
        <dbReference type="ARBA" id="ARBA00001913"/>
    </source>
</evidence>
<keyword evidence="9 16" id="KW-1015">Disulfide bond</keyword>
<feature type="binding site" evidence="17">
    <location>
        <position position="407"/>
    </location>
    <ligand>
        <name>substrate</name>
    </ligand>
</feature>
<evidence type="ECO:0000256" key="12">
    <source>
        <dbReference type="ARBA" id="ARBA00023295"/>
    </source>
</evidence>
<reference evidence="19" key="1">
    <citation type="journal article" date="2020" name="Stud. Mycol.">
        <title>101 Dothideomycetes genomes: a test case for predicting lifestyles and emergence of pathogens.</title>
        <authorList>
            <person name="Haridas S."/>
            <person name="Albert R."/>
            <person name="Binder M."/>
            <person name="Bloem J."/>
            <person name="Labutti K."/>
            <person name="Salamov A."/>
            <person name="Andreopoulos B."/>
            <person name="Baker S."/>
            <person name="Barry K."/>
            <person name="Bills G."/>
            <person name="Bluhm B."/>
            <person name="Cannon C."/>
            <person name="Castanera R."/>
            <person name="Culley D."/>
            <person name="Daum C."/>
            <person name="Ezra D."/>
            <person name="Gonzalez J."/>
            <person name="Henrissat B."/>
            <person name="Kuo A."/>
            <person name="Liang C."/>
            <person name="Lipzen A."/>
            <person name="Lutzoni F."/>
            <person name="Magnuson J."/>
            <person name="Mondo S."/>
            <person name="Nolan M."/>
            <person name="Ohm R."/>
            <person name="Pangilinan J."/>
            <person name="Park H.-J."/>
            <person name="Ramirez L."/>
            <person name="Alfaro M."/>
            <person name="Sun H."/>
            <person name="Tritt A."/>
            <person name="Yoshinaga Y."/>
            <person name="Zwiers L.-H."/>
            <person name="Turgeon B."/>
            <person name="Goodwin S."/>
            <person name="Spatafora J."/>
            <person name="Crous P."/>
            <person name="Grigoriev I."/>
        </authorList>
    </citation>
    <scope>NUCLEOTIDE SEQUENCE</scope>
    <source>
        <strain evidence="19">CBS 115976</strain>
    </source>
</reference>
<evidence type="ECO:0000313" key="19">
    <source>
        <dbReference type="EMBL" id="KAF2672970.1"/>
    </source>
</evidence>
<dbReference type="SUPFAM" id="SSF51445">
    <property type="entry name" value="(Trans)glycosidases"/>
    <property type="match status" value="1"/>
</dbReference>
<evidence type="ECO:0000256" key="4">
    <source>
        <dbReference type="ARBA" id="ARBA00012595"/>
    </source>
</evidence>
<feature type="binding site" evidence="17">
    <location>
        <position position="185"/>
    </location>
    <ligand>
        <name>substrate</name>
    </ligand>
</feature>
<feature type="binding site" evidence="17">
    <location>
        <position position="267"/>
    </location>
    <ligand>
        <name>substrate</name>
    </ligand>
</feature>
<evidence type="ECO:0000256" key="11">
    <source>
        <dbReference type="ARBA" id="ARBA00023277"/>
    </source>
</evidence>
<comment type="similarity">
    <text evidence="3">Belongs to the glycosyl hydrolase 13 family.</text>
</comment>
<organism evidence="19 20">
    <name type="scientific">Microthyrium microscopicum</name>
    <dbReference type="NCBI Taxonomy" id="703497"/>
    <lineage>
        <taxon>Eukaryota</taxon>
        <taxon>Fungi</taxon>
        <taxon>Dikarya</taxon>
        <taxon>Ascomycota</taxon>
        <taxon>Pezizomycotina</taxon>
        <taxon>Dothideomycetes</taxon>
        <taxon>Dothideomycetes incertae sedis</taxon>
        <taxon>Microthyriales</taxon>
        <taxon>Microthyriaceae</taxon>
        <taxon>Microthyrium</taxon>
    </lineage>
</organism>
<comment type="catalytic activity">
    <reaction evidence="1">
        <text>Endohydrolysis of (1-&gt;4)-alpha-D-glucosidic linkages in polysaccharides containing three or more (1-&gt;4)-alpha-linked D-glucose units.</text>
        <dbReference type="EC" id="3.2.1.1"/>
    </reaction>
</comment>
<dbReference type="InterPro" id="IPR013777">
    <property type="entry name" value="A-amylase-like"/>
</dbReference>
<evidence type="ECO:0000256" key="13">
    <source>
        <dbReference type="PIRSR" id="PIRSR001024-1"/>
    </source>
</evidence>
<dbReference type="OrthoDB" id="204980at2759"/>
<feature type="binding site" evidence="15">
    <location>
        <position position="269"/>
    </location>
    <ligand>
        <name>Ca(2+)</name>
        <dbReference type="ChEBI" id="CHEBI:29108"/>
        <label>2</label>
    </ligand>
</feature>
<evidence type="ECO:0000256" key="9">
    <source>
        <dbReference type="ARBA" id="ARBA00023157"/>
    </source>
</evidence>
<keyword evidence="7" id="KW-0378">Hydrolase</keyword>
<dbReference type="InterPro" id="IPR006047">
    <property type="entry name" value="GH13_cat_dom"/>
</dbReference>
<feature type="binding site" evidence="15">
    <location>
        <position position="273"/>
    </location>
    <ligand>
        <name>Ca(2+)</name>
        <dbReference type="ChEBI" id="CHEBI:29108"/>
        <label>1</label>
    </ligand>
</feature>
<dbReference type="GO" id="GO:0005509">
    <property type="term" value="F:calcium ion binding"/>
    <property type="evidence" value="ECO:0007669"/>
    <property type="project" value="InterPro"/>
</dbReference>
<keyword evidence="5 15" id="KW-0479">Metal-binding</keyword>
<feature type="active site" description="Nucleophile" evidence="13">
    <location>
        <position position="269"/>
    </location>
</feature>
<feature type="binding site" evidence="15">
    <location>
        <position position="293"/>
    </location>
    <ligand>
        <name>Ca(2+)</name>
        <dbReference type="ChEBI" id="CHEBI:29108"/>
        <label>2</label>
    </ligand>
</feature>
<feature type="binding site" evidence="17">
    <location>
        <position position="297"/>
    </location>
    <ligand>
        <name>substrate</name>
    </ligand>
</feature>
<dbReference type="Pfam" id="PF00128">
    <property type="entry name" value="Alpha-amylase"/>
    <property type="match status" value="1"/>
</dbReference>
<evidence type="ECO:0000256" key="5">
    <source>
        <dbReference type="ARBA" id="ARBA00022723"/>
    </source>
</evidence>
<accession>A0A6A6UMF4</accession>
<proteinExistence type="inferred from homology"/>
<feature type="disulfide bond" evidence="16">
    <location>
        <begin position="499"/>
        <end position="534"/>
    </location>
</feature>
<dbReference type="Pfam" id="PF09260">
    <property type="entry name" value="A_amylase_dom_C"/>
    <property type="match status" value="1"/>
</dbReference>
<dbReference type="AlphaFoldDB" id="A0A6A6UMF4"/>
<feature type="disulfide bond" evidence="16">
    <location>
        <begin position="303"/>
        <end position="346"/>
    </location>
</feature>
<keyword evidence="10" id="KW-0325">Glycoprotein</keyword>
<dbReference type="EC" id="3.2.1.1" evidence="4"/>
<dbReference type="SUPFAM" id="SSF51011">
    <property type="entry name" value="Glycosyl hydrolase domain"/>
    <property type="match status" value="1"/>
</dbReference>
<evidence type="ECO:0000259" key="18">
    <source>
        <dbReference type="SMART" id="SM00642"/>
    </source>
</evidence>
<dbReference type="EMBL" id="MU004231">
    <property type="protein sequence ID" value="KAF2672970.1"/>
    <property type="molecule type" value="Genomic_DNA"/>
</dbReference>
<feature type="active site" description="Proton donor" evidence="13">
    <location>
        <position position="293"/>
    </location>
</feature>
<comment type="cofactor">
    <cofactor evidence="2">
        <name>Ca(2+)</name>
        <dbReference type="ChEBI" id="CHEBI:29108"/>
    </cofactor>
</comment>
<feature type="site" description="Transition state stabilizer" evidence="14">
    <location>
        <position position="360"/>
    </location>
</feature>
<gene>
    <name evidence="19" type="ORF">BT63DRAFT_450997</name>
</gene>
<dbReference type="CDD" id="cd11319">
    <property type="entry name" value="AmyAc_euk_AmyA"/>
    <property type="match status" value="1"/>
</dbReference>
<evidence type="ECO:0000256" key="7">
    <source>
        <dbReference type="ARBA" id="ARBA00022801"/>
    </source>
</evidence>
<feature type="binding site" evidence="15">
    <location>
        <position position="238"/>
    </location>
    <ligand>
        <name>Ca(2+)</name>
        <dbReference type="ChEBI" id="CHEBI:29108"/>
        <label>1</label>
    </ligand>
</feature>
<dbReference type="Proteomes" id="UP000799302">
    <property type="component" value="Unassembled WGS sequence"/>
</dbReference>
<dbReference type="PANTHER" id="PTHR10357:SF215">
    <property type="entry name" value="ALPHA-AMYLASE 1"/>
    <property type="match status" value="1"/>
</dbReference>
<protein>
    <recommendedName>
        <fullName evidence="4">alpha-amylase</fullName>
        <ecNumber evidence="4">3.2.1.1</ecNumber>
    </recommendedName>
</protein>
<keyword evidence="6" id="KW-0732">Signal</keyword>
<evidence type="ECO:0000313" key="20">
    <source>
        <dbReference type="Proteomes" id="UP000799302"/>
    </source>
</evidence>
<evidence type="ECO:0000256" key="8">
    <source>
        <dbReference type="ARBA" id="ARBA00022837"/>
    </source>
</evidence>
<feature type="binding site" evidence="15">
    <location>
        <position position="225"/>
    </location>
    <ligand>
        <name>Ca(2+)</name>
        <dbReference type="ChEBI" id="CHEBI:29108"/>
        <label>1</label>
    </ligand>
</feature>
<feature type="binding site" evidence="15">
    <location>
        <position position="184"/>
    </location>
    <ligand>
        <name>Ca(2+)</name>
        <dbReference type="ChEBI" id="CHEBI:29108"/>
        <label>1</label>
    </ligand>
</feature>
<dbReference type="PIRSF" id="PIRSF001024">
    <property type="entry name" value="Alph-amyl_fung"/>
    <property type="match status" value="1"/>
</dbReference>
<feature type="domain" description="Glycosyl hydrolase family 13 catalytic" evidence="18">
    <location>
        <begin position="76"/>
        <end position="432"/>
    </location>
</feature>
<dbReference type="SMART" id="SM00642">
    <property type="entry name" value="Aamy"/>
    <property type="match status" value="1"/>
</dbReference>
<sequence length="547" mass="61904">MGSNEDSHPEISGQQAQCFDNLFWIRQHRWLSTVSEYILKEQSAMLLNIIIFAFALLWTQIHCATPEQWTQRSIYQVLTDRYARTDNNHSAKCNTTERVYCGGTYRGVINNLDYIADMGFSAIWISPITYNIEGTTGWGEAYHGYWQQDLFKLNSHFGSVEDLKDLSDELHRRKMYLMVDIVVNHFAWPGPANEVVYSKFATFDSASFFHPYCIVSDYDNQTMVEQCWLGDKNVELVDVNTEDSRVVSTFQGWISSLVSNYSIDGLRIDTAKHVHKSFWPAFNKDAGVFSTGEVLSGNVDYLCDYQNYLDSLLNYAIYYPLTQTFSSTTKNMSGLISIHQQIQKSCKSPKSLLTFASNHDQPRLAALTPSLALRKNALAYTMMSDGIPTLYQGDEQSFSGRSDPDNREAVWVSGFDKTAPLYTMIQTLNKLRSWAGRKESSYWNAMSEVVWNDSNALAMRKGQVVALLTNKGENMSLETVKVSNPGYAASTKLMDVVACQEAMVGQDGVLSVNMTKGEPQVFYPLDGLSWSGICQPWLGRTDRLRLP</sequence>
<feature type="binding site" evidence="17">
    <location>
        <position position="360"/>
    </location>
    <ligand>
        <name>substrate</name>
    </ligand>
</feature>
<evidence type="ECO:0000256" key="17">
    <source>
        <dbReference type="PIRSR" id="PIRSR001024-5"/>
    </source>
</evidence>
<evidence type="ECO:0000256" key="10">
    <source>
        <dbReference type="ARBA" id="ARBA00023180"/>
    </source>
</evidence>
<dbReference type="GO" id="GO:0016052">
    <property type="term" value="P:carbohydrate catabolic process"/>
    <property type="evidence" value="ECO:0007669"/>
    <property type="project" value="InterPro"/>
</dbReference>
<evidence type="ECO:0000256" key="14">
    <source>
        <dbReference type="PIRSR" id="PIRSR001024-2"/>
    </source>
</evidence>
<evidence type="ECO:0000256" key="16">
    <source>
        <dbReference type="PIRSR" id="PIRSR001024-4"/>
    </source>
</evidence>
<evidence type="ECO:0000256" key="6">
    <source>
        <dbReference type="ARBA" id="ARBA00022729"/>
    </source>
</evidence>
<name>A0A6A6UMF4_9PEZI</name>
<keyword evidence="11" id="KW-0119">Carbohydrate metabolism</keyword>
<feature type="disulfide bond" evidence="16">
    <location>
        <begin position="213"/>
        <end position="227"/>
    </location>
</feature>
<dbReference type="FunFam" id="3.20.20.80:FF:000120">
    <property type="entry name" value="Alpha-amylase A"/>
    <property type="match status" value="1"/>
</dbReference>
<dbReference type="Gene3D" id="2.60.40.1180">
    <property type="entry name" value="Golgi alpha-mannosidase II"/>
    <property type="match status" value="1"/>
</dbReference>
<evidence type="ECO:0000256" key="3">
    <source>
        <dbReference type="ARBA" id="ARBA00008061"/>
    </source>
</evidence>
<dbReference type="GO" id="GO:0004556">
    <property type="term" value="F:alpha-amylase activity"/>
    <property type="evidence" value="ECO:0007669"/>
    <property type="project" value="UniProtKB-EC"/>
</dbReference>
<dbReference type="PANTHER" id="PTHR10357">
    <property type="entry name" value="ALPHA-AMYLASE FAMILY MEMBER"/>
    <property type="match status" value="1"/>
</dbReference>
<keyword evidence="12" id="KW-0326">Glycosidase</keyword>
<dbReference type="InterPro" id="IPR015340">
    <property type="entry name" value="A_amylase_C_dom"/>
</dbReference>
<feature type="disulfide bond" evidence="16">
    <location>
        <begin position="93"/>
        <end position="101"/>
    </location>
</feature>
<evidence type="ECO:0000256" key="15">
    <source>
        <dbReference type="PIRSR" id="PIRSR001024-3"/>
    </source>
</evidence>
<keyword evidence="20" id="KW-1185">Reference proteome</keyword>
<feature type="binding site" evidence="17">
    <location>
        <position position="146"/>
    </location>
    <ligand>
        <name>substrate</name>
    </ligand>
</feature>
<keyword evidence="8 15" id="KW-0106">Calcium</keyword>
<evidence type="ECO:0000256" key="1">
    <source>
        <dbReference type="ARBA" id="ARBA00000548"/>
    </source>
</evidence>
<dbReference type="InterPro" id="IPR017853">
    <property type="entry name" value="GH"/>
</dbReference>